<keyword evidence="3" id="KW-1185">Reference proteome</keyword>
<proteinExistence type="predicted"/>
<sequence>MQTLTPWTAPEPVVRQLADPQGFQKAVKPSGAASKAAAVALVIGLLLLAYNLVSTFRTLSENSVGSERFFEVFTSTTGQNFSTDPMLVAYVWGPIVLIPLALVFLVVSRLTAKQRTDRAFAAYSSGGYVAKALGLPVRFAANNSQVVPQVLVPPHLGTEEVSRWMSGVAQTITSLDKAGAKKLNKTLVSKLSKPEVAVPAETVFPGSPPFALLVQAPDAVGAETVRAVVPGNGGARAYVVDLSKVQGWG</sequence>
<gene>
    <name evidence="2" type="ordered locus">Sked_24520</name>
</gene>
<dbReference type="HOGENOM" id="CLU_1115161_0_0_11"/>
<organism evidence="2 3">
    <name type="scientific">Sanguibacter keddieii (strain ATCC 51767 / DSM 10542 / NCFB 3025 / ST-74)</name>
    <dbReference type="NCBI Taxonomy" id="446469"/>
    <lineage>
        <taxon>Bacteria</taxon>
        <taxon>Bacillati</taxon>
        <taxon>Actinomycetota</taxon>
        <taxon>Actinomycetes</taxon>
        <taxon>Micrococcales</taxon>
        <taxon>Sanguibacteraceae</taxon>
        <taxon>Sanguibacter</taxon>
    </lineage>
</organism>
<accession>D1BJV5</accession>
<keyword evidence="1" id="KW-0472">Membrane</keyword>
<dbReference type="EMBL" id="CP001819">
    <property type="protein sequence ID" value="ACZ22364.1"/>
    <property type="molecule type" value="Genomic_DNA"/>
</dbReference>
<keyword evidence="1" id="KW-1133">Transmembrane helix</keyword>
<dbReference type="RefSeq" id="WP_012867433.1">
    <property type="nucleotide sequence ID" value="NC_013521.1"/>
</dbReference>
<feature type="transmembrane region" description="Helical" evidence="1">
    <location>
        <begin position="87"/>
        <end position="108"/>
    </location>
</feature>
<evidence type="ECO:0000256" key="1">
    <source>
        <dbReference type="SAM" id="Phobius"/>
    </source>
</evidence>
<protein>
    <submittedName>
        <fullName evidence="2">Uncharacterized protein</fullName>
    </submittedName>
</protein>
<evidence type="ECO:0000313" key="2">
    <source>
        <dbReference type="EMBL" id="ACZ22364.1"/>
    </source>
</evidence>
<dbReference type="STRING" id="446469.Sked_24520"/>
<dbReference type="KEGG" id="ske:Sked_24520"/>
<dbReference type="Proteomes" id="UP000000322">
    <property type="component" value="Chromosome"/>
</dbReference>
<keyword evidence="1" id="KW-0812">Transmembrane</keyword>
<dbReference type="eggNOG" id="ENOG502ZQHP">
    <property type="taxonomic scope" value="Bacteria"/>
</dbReference>
<dbReference type="OrthoDB" id="5142833at2"/>
<evidence type="ECO:0000313" key="3">
    <source>
        <dbReference type="Proteomes" id="UP000000322"/>
    </source>
</evidence>
<dbReference type="AlphaFoldDB" id="D1BJV5"/>
<feature type="transmembrane region" description="Helical" evidence="1">
    <location>
        <begin position="32"/>
        <end position="53"/>
    </location>
</feature>
<name>D1BJV5_SANKS</name>
<reference evidence="2 3" key="1">
    <citation type="journal article" date="2009" name="Stand. Genomic Sci.">
        <title>Complete genome sequence of Sanguibacter keddieii type strain (ST-74).</title>
        <authorList>
            <person name="Ivanova N."/>
            <person name="Sikorski J."/>
            <person name="Sims D."/>
            <person name="Brettin T."/>
            <person name="Detter J.C."/>
            <person name="Han C."/>
            <person name="Lapidus A."/>
            <person name="Copeland A."/>
            <person name="Glavina Del Rio T."/>
            <person name="Nolan M."/>
            <person name="Chen F."/>
            <person name="Lucas S."/>
            <person name="Tice H."/>
            <person name="Cheng J.F."/>
            <person name="Bruce D."/>
            <person name="Goodwin L."/>
            <person name="Pitluck S."/>
            <person name="Pati A."/>
            <person name="Mavromatis K."/>
            <person name="Chen A."/>
            <person name="Palaniappan K."/>
            <person name="D'haeseleer P."/>
            <person name="Chain P."/>
            <person name="Bristow J."/>
            <person name="Eisen J.A."/>
            <person name="Markowitz V."/>
            <person name="Hugenholtz P."/>
            <person name="Goker M."/>
            <person name="Pukall R."/>
            <person name="Klenk H.P."/>
            <person name="Kyrpides N.C."/>
        </authorList>
    </citation>
    <scope>NUCLEOTIDE SEQUENCE [LARGE SCALE GENOMIC DNA]</scope>
    <source>
        <strain evidence="3">ATCC 51767 / DSM 10542 / NCFB 3025 / ST-74</strain>
    </source>
</reference>